<keyword evidence="1" id="KW-0472">Membrane</keyword>
<feature type="transmembrane region" description="Helical" evidence="1">
    <location>
        <begin position="6"/>
        <end position="25"/>
    </location>
</feature>
<reference evidence="2 3" key="1">
    <citation type="submission" date="2018-03" db="EMBL/GenBank/DDBJ databases">
        <title>Genomic Encyclopedia of Type Strains, Phase III (KMG-III): the genomes of soil and plant-associated and newly described type strains.</title>
        <authorList>
            <person name="Whitman W."/>
        </authorList>
    </citation>
    <scope>NUCLEOTIDE SEQUENCE [LARGE SCALE GENOMIC DNA]</scope>
    <source>
        <strain evidence="2 3">CGMCC 1.12259</strain>
    </source>
</reference>
<sequence length="62" mass="7280">MHWIMWIFWGSVAVIFLGSYLVDVLTRRKYNLNKQEKTLNQNLAEAAALRDVGRHNNQNGMF</sequence>
<dbReference type="AlphaFoldDB" id="A0A2P8H4B7"/>
<keyword evidence="1" id="KW-0812">Transmembrane</keyword>
<dbReference type="OrthoDB" id="2429066at2"/>
<organism evidence="2 3">
    <name type="scientific">Planomicrobium soli</name>
    <dbReference type="NCBI Taxonomy" id="1176648"/>
    <lineage>
        <taxon>Bacteria</taxon>
        <taxon>Bacillati</taxon>
        <taxon>Bacillota</taxon>
        <taxon>Bacilli</taxon>
        <taxon>Bacillales</taxon>
        <taxon>Caryophanaceae</taxon>
        <taxon>Planomicrobium</taxon>
    </lineage>
</organism>
<gene>
    <name evidence="2" type="ORF">B0H99_103192</name>
</gene>
<evidence type="ECO:0000313" key="2">
    <source>
        <dbReference type="EMBL" id="PSL41058.1"/>
    </source>
</evidence>
<dbReference type="EMBL" id="PYAT01000003">
    <property type="protein sequence ID" value="PSL41058.1"/>
    <property type="molecule type" value="Genomic_DNA"/>
</dbReference>
<comment type="caution">
    <text evidence="2">The sequence shown here is derived from an EMBL/GenBank/DDBJ whole genome shotgun (WGS) entry which is preliminary data.</text>
</comment>
<evidence type="ECO:0000256" key="1">
    <source>
        <dbReference type="SAM" id="Phobius"/>
    </source>
</evidence>
<accession>A0A2P8H4B7</accession>
<keyword evidence="3" id="KW-1185">Reference proteome</keyword>
<evidence type="ECO:0000313" key="3">
    <source>
        <dbReference type="Proteomes" id="UP000242682"/>
    </source>
</evidence>
<protein>
    <submittedName>
        <fullName evidence="2">Uncharacterized protein</fullName>
    </submittedName>
</protein>
<proteinExistence type="predicted"/>
<keyword evidence="1" id="KW-1133">Transmembrane helix</keyword>
<dbReference type="RefSeq" id="WP_106532566.1">
    <property type="nucleotide sequence ID" value="NZ_PYAT01000003.1"/>
</dbReference>
<name>A0A2P8H4B7_9BACL</name>
<dbReference type="Proteomes" id="UP000242682">
    <property type="component" value="Unassembled WGS sequence"/>
</dbReference>